<comment type="caution">
    <text evidence="1">The sequence shown here is derived from an EMBL/GenBank/DDBJ whole genome shotgun (WGS) entry which is preliminary data.</text>
</comment>
<name>A0A0A0BGP2_9GAMM</name>
<accession>A0A0A0BGP2</accession>
<gene>
    <name evidence="1" type="ORF">LP43_1561</name>
</gene>
<sequence>MEELGNLNQEADLTRISQLRELFDNPALDTIGEVVDTYLNERMATLTEATLAKNRHDSESFVVG</sequence>
<dbReference type="EMBL" id="JRQD01000003">
    <property type="protein sequence ID" value="KGM07060.1"/>
    <property type="molecule type" value="Genomic_DNA"/>
</dbReference>
<dbReference type="AlphaFoldDB" id="A0A0A0BGP2"/>
<dbReference type="Proteomes" id="UP000029999">
    <property type="component" value="Unassembled WGS sequence"/>
</dbReference>
<protein>
    <submittedName>
        <fullName evidence="1">Uncharacterized protein</fullName>
    </submittedName>
</protein>
<reference evidence="1 2" key="1">
    <citation type="submission" date="2014-09" db="EMBL/GenBank/DDBJ databases">
        <authorList>
            <person name="Grob C."/>
            <person name="Taubert M."/>
            <person name="Howat A.M."/>
            <person name="Burns O.J."/>
            <person name="Dixon J.L."/>
            <person name="Chen Y."/>
            <person name="Murrell J.C."/>
        </authorList>
    </citation>
    <scope>NUCLEOTIDE SEQUENCE [LARGE SCALE GENOMIC DNA]</scope>
    <source>
        <strain evidence="1">L4</strain>
    </source>
</reference>
<organism evidence="1 2">
    <name type="scientific">Methylophaga thiooxydans</name>
    <dbReference type="NCBI Taxonomy" id="392484"/>
    <lineage>
        <taxon>Bacteria</taxon>
        <taxon>Pseudomonadati</taxon>
        <taxon>Pseudomonadota</taxon>
        <taxon>Gammaproteobacteria</taxon>
        <taxon>Thiotrichales</taxon>
        <taxon>Piscirickettsiaceae</taxon>
        <taxon>Methylophaga</taxon>
    </lineage>
</organism>
<evidence type="ECO:0000313" key="2">
    <source>
        <dbReference type="Proteomes" id="UP000029999"/>
    </source>
</evidence>
<proteinExistence type="predicted"/>
<evidence type="ECO:0000313" key="1">
    <source>
        <dbReference type="EMBL" id="KGM07060.1"/>
    </source>
</evidence>